<name>D9TLI4_THETC</name>
<feature type="transmembrane region" description="Helical" evidence="7">
    <location>
        <begin position="90"/>
        <end position="110"/>
    </location>
</feature>
<feature type="transmembrane region" description="Helical" evidence="7">
    <location>
        <begin position="217"/>
        <end position="238"/>
    </location>
</feature>
<dbReference type="Pfam" id="PF00528">
    <property type="entry name" value="BPD_transp_1"/>
    <property type="match status" value="1"/>
</dbReference>
<dbReference type="Gene3D" id="1.10.3720.10">
    <property type="entry name" value="MetI-like"/>
    <property type="match status" value="1"/>
</dbReference>
<evidence type="ECO:0000259" key="8">
    <source>
        <dbReference type="PROSITE" id="PS50928"/>
    </source>
</evidence>
<dbReference type="InterPro" id="IPR051393">
    <property type="entry name" value="ABC_transporter_permease"/>
</dbReference>
<reference evidence="9 10" key="1">
    <citation type="submission" date="2010-08" db="EMBL/GenBank/DDBJ databases">
        <title>Complete sequence of Thermoanaerobacterium thermosaccharolyticum DSM 571.</title>
        <authorList>
            <consortium name="US DOE Joint Genome Institute"/>
            <person name="Lucas S."/>
            <person name="Copeland A."/>
            <person name="Lapidus A."/>
            <person name="Cheng J.-F."/>
            <person name="Bruce D."/>
            <person name="Goodwin L."/>
            <person name="Pitluck S."/>
            <person name="Teshima H."/>
            <person name="Detter J.C."/>
            <person name="Han C."/>
            <person name="Tapia R."/>
            <person name="Land M."/>
            <person name="Hauser L."/>
            <person name="Chang Y.-J."/>
            <person name="Jeffries C."/>
            <person name="Kyrpides N."/>
            <person name="Ivanova N."/>
            <person name="Mikhailova N."/>
            <person name="Hemme C.L."/>
            <person name="Woyke T."/>
        </authorList>
    </citation>
    <scope>NUCLEOTIDE SEQUENCE [LARGE SCALE GENOMIC DNA]</scope>
    <source>
        <strain evidence="10">ATCC 7956 / DSM 571 / NCIMB 9385 / NCA 3814 / NCTC 13789 / WDCM 00135 / 2032</strain>
    </source>
</reference>
<dbReference type="HOGENOM" id="CLU_016047_0_0_9"/>
<dbReference type="EMBL" id="CP002171">
    <property type="protein sequence ID" value="ADL68309.1"/>
    <property type="molecule type" value="Genomic_DNA"/>
</dbReference>
<keyword evidence="10" id="KW-1185">Reference proteome</keyword>
<dbReference type="PANTHER" id="PTHR30193:SF37">
    <property type="entry name" value="INNER MEMBRANE ABC TRANSPORTER PERMEASE PROTEIN YCJO"/>
    <property type="match status" value="1"/>
</dbReference>
<feature type="transmembrane region" description="Helical" evidence="7">
    <location>
        <begin position="122"/>
        <end position="149"/>
    </location>
</feature>
<proteinExistence type="inferred from homology"/>
<sequence>MFSHFINKKEGMEMVKKAKFLKSGIWYWLFIAPTLLSLIIVVLIPFIIGIYYSFTDWNGINQPLFIGLKNFMLLKDDTEFWNSILFTAKFAIACIIIINVAGLSLAMLVTRKIFARNFMRTAFYLPNLIGGLILGFIWNFIFVDVFQTISDATHIGWLSGWLSTTNTGFWGLVIVTSWQMIGYVMVIYIAYIESIPTDLVEASKIDGANSWQQFKNVIFPLISPAFTISLFITLSNSFKLFDQNLSLTAGAPGNTTQMITLNIYQTAFSAQEMAVGQAKAVVMFVIIAIISIIQVYFTQRREVEM</sequence>
<dbReference type="InterPro" id="IPR000515">
    <property type="entry name" value="MetI-like"/>
</dbReference>
<accession>D9TLI4</accession>
<protein>
    <submittedName>
        <fullName evidence="9">Binding-protein-dependent transport systems inner membrane component</fullName>
    </submittedName>
</protein>
<dbReference type="Proteomes" id="UP000001626">
    <property type="component" value="Chromosome"/>
</dbReference>
<evidence type="ECO:0000256" key="4">
    <source>
        <dbReference type="ARBA" id="ARBA00022692"/>
    </source>
</evidence>
<dbReference type="GO" id="GO:0055085">
    <property type="term" value="P:transmembrane transport"/>
    <property type="evidence" value="ECO:0007669"/>
    <property type="project" value="InterPro"/>
</dbReference>
<feature type="domain" description="ABC transmembrane type-1" evidence="8">
    <location>
        <begin position="84"/>
        <end position="294"/>
    </location>
</feature>
<evidence type="ECO:0000256" key="3">
    <source>
        <dbReference type="ARBA" id="ARBA00022475"/>
    </source>
</evidence>
<evidence type="ECO:0000313" key="10">
    <source>
        <dbReference type="Proteomes" id="UP000001626"/>
    </source>
</evidence>
<organism evidence="9 10">
    <name type="scientific">Thermoanaerobacterium thermosaccharolyticum (strain ATCC 7956 / DSM 571 / NCIMB 9385 / NCA 3814 / NCTC 13789 / WDCM 00135 / 2032)</name>
    <name type="common">Clostridium thermosaccharolyticum</name>
    <dbReference type="NCBI Taxonomy" id="580327"/>
    <lineage>
        <taxon>Bacteria</taxon>
        <taxon>Bacillati</taxon>
        <taxon>Bacillota</taxon>
        <taxon>Clostridia</taxon>
        <taxon>Thermoanaerobacterales</taxon>
        <taxon>Thermoanaerobacteraceae</taxon>
        <taxon>Thermoanaerobacterium</taxon>
    </lineage>
</organism>
<keyword evidence="2 7" id="KW-0813">Transport</keyword>
<gene>
    <name evidence="9" type="ordered locus">Tthe_0755</name>
</gene>
<evidence type="ECO:0000256" key="5">
    <source>
        <dbReference type="ARBA" id="ARBA00022989"/>
    </source>
</evidence>
<evidence type="ECO:0000313" key="9">
    <source>
        <dbReference type="EMBL" id="ADL68309.1"/>
    </source>
</evidence>
<keyword evidence="5 7" id="KW-1133">Transmembrane helix</keyword>
<evidence type="ECO:0000256" key="2">
    <source>
        <dbReference type="ARBA" id="ARBA00022448"/>
    </source>
</evidence>
<dbReference type="eggNOG" id="COG1175">
    <property type="taxonomic scope" value="Bacteria"/>
</dbReference>
<dbReference type="OrthoDB" id="9786413at2"/>
<dbReference type="PROSITE" id="PS50928">
    <property type="entry name" value="ABC_TM1"/>
    <property type="match status" value="1"/>
</dbReference>
<dbReference type="InterPro" id="IPR035906">
    <property type="entry name" value="MetI-like_sf"/>
</dbReference>
<comment type="similarity">
    <text evidence="7">Belongs to the binding-protein-dependent transport system permease family.</text>
</comment>
<dbReference type="AlphaFoldDB" id="D9TLI4"/>
<dbReference type="PANTHER" id="PTHR30193">
    <property type="entry name" value="ABC TRANSPORTER PERMEASE PROTEIN"/>
    <property type="match status" value="1"/>
</dbReference>
<evidence type="ECO:0000256" key="6">
    <source>
        <dbReference type="ARBA" id="ARBA00023136"/>
    </source>
</evidence>
<feature type="transmembrane region" description="Helical" evidence="7">
    <location>
        <begin position="278"/>
        <end position="297"/>
    </location>
</feature>
<evidence type="ECO:0000256" key="7">
    <source>
        <dbReference type="RuleBase" id="RU363032"/>
    </source>
</evidence>
<dbReference type="SUPFAM" id="SSF161098">
    <property type="entry name" value="MetI-like"/>
    <property type="match status" value="1"/>
</dbReference>
<comment type="subcellular location">
    <subcellularLocation>
        <location evidence="1 7">Cell membrane</location>
        <topology evidence="1 7">Multi-pass membrane protein</topology>
    </subcellularLocation>
</comment>
<keyword evidence="3" id="KW-1003">Cell membrane</keyword>
<feature type="transmembrane region" description="Helical" evidence="7">
    <location>
        <begin position="25"/>
        <end position="54"/>
    </location>
</feature>
<dbReference type="CDD" id="cd06261">
    <property type="entry name" value="TM_PBP2"/>
    <property type="match status" value="1"/>
</dbReference>
<keyword evidence="6 7" id="KW-0472">Membrane</keyword>
<feature type="transmembrane region" description="Helical" evidence="7">
    <location>
        <begin position="169"/>
        <end position="191"/>
    </location>
</feature>
<dbReference type="KEGG" id="ttm:Tthe_0755"/>
<dbReference type="GO" id="GO:0005886">
    <property type="term" value="C:plasma membrane"/>
    <property type="evidence" value="ECO:0007669"/>
    <property type="project" value="UniProtKB-SubCell"/>
</dbReference>
<keyword evidence="4 7" id="KW-0812">Transmembrane</keyword>
<evidence type="ECO:0000256" key="1">
    <source>
        <dbReference type="ARBA" id="ARBA00004651"/>
    </source>
</evidence>
<dbReference type="STRING" id="580327.Tthe_0755"/>